<name>A0A0P4WUC8_SCYOL</name>
<evidence type="ECO:0000259" key="5">
    <source>
        <dbReference type="Pfam" id="PF01755"/>
    </source>
</evidence>
<dbReference type="AlphaFoldDB" id="A0A0P4WUC8"/>
<keyword evidence="2" id="KW-0328">Glycosyltransferase</keyword>
<dbReference type="Pfam" id="PF01755">
    <property type="entry name" value="Glyco_transf_25"/>
    <property type="match status" value="1"/>
</dbReference>
<proteinExistence type="inferred from homology"/>
<evidence type="ECO:0000313" key="6">
    <source>
        <dbReference type="EMBL" id="JAI65567.1"/>
    </source>
</evidence>
<dbReference type="CDD" id="cd06532">
    <property type="entry name" value="Glyco_transf_25"/>
    <property type="match status" value="1"/>
</dbReference>
<dbReference type="Gene3D" id="3.90.550.10">
    <property type="entry name" value="Spore Coat Polysaccharide Biosynthesis Protein SpsA, Chain A"/>
    <property type="match status" value="1"/>
</dbReference>
<sequence>MASFSVLSQAICLIFLVSCEFWAQGTGNQDEIKDPTVSVVLLARNKEHVLPYFLTLFERLNYPKKRMALYIRSDHNADLTIPILEEWLAHNKQNYHYIDTKLDKHSPKSYPGDEEGTEWNNERFTKVMELKEELLDKARHSWADYVWFLDMDVFLTNRDILLKMLSEEKAIVAPMLNSLGTYSNYWGGMTEDYWYTRSDDYIPILDRKQKGCFDVPMVHSCVLVDLTRVASDNLTFIPKNLPGYKGPHDDIIAFAISAKNAGLPMHVCNSEIYGFIPPPLEDGQGLHIDMKQLLSIKLEVLVQHPPLPISKLLAKYIPPLPKIDNVGFDQIYLINLARRIERRDRMFQSFRELGLKVKLFEAVDGKQLNDSYLKELGVKQMVGYKDPWSKRDMTFGEIGCFLSHYFIWVDIVNNGYNKVLLFEDDIRFEPYFKEKLKVMREEADSLLDWDLIYLGRKKMKSADEPWVEDSETLVHVDYSYWTLCYAITLQGAQKLLAAHPLSQLVPVDEYIPIMFNKHPETEWMEKFPVRNLNAYSVAPLYVFPTHYTGEDGYISDTEESPIIVEDAVAPSAMSPSLGGKGLELEIGFNGLAKDEL</sequence>
<protein>
    <recommendedName>
        <fullName evidence="5">Glycosyl transferase family 25 domain-containing protein</fullName>
    </recommendedName>
</protein>
<evidence type="ECO:0000256" key="1">
    <source>
        <dbReference type="ARBA" id="ARBA00006721"/>
    </source>
</evidence>
<feature type="signal peptide" evidence="4">
    <location>
        <begin position="1"/>
        <end position="27"/>
    </location>
</feature>
<evidence type="ECO:0000256" key="4">
    <source>
        <dbReference type="SAM" id="SignalP"/>
    </source>
</evidence>
<comment type="similarity">
    <text evidence="1">Belongs to the glycosyltransferase 25 family.</text>
</comment>
<dbReference type="PANTHER" id="PTHR10730:SF53">
    <property type="entry name" value="GLYCOSYLTRANSFERASE 25 FAMILY MEMBER"/>
    <property type="match status" value="1"/>
</dbReference>
<reference evidence="6" key="1">
    <citation type="submission" date="2015-09" db="EMBL/GenBank/DDBJ databases">
        <title>Scylla olivacea transcriptome.</title>
        <authorList>
            <person name="Ikhwanuddin M."/>
        </authorList>
    </citation>
    <scope>NUCLEOTIDE SEQUENCE</scope>
</reference>
<organism evidence="6">
    <name type="scientific">Scylla olivacea</name>
    <name type="common">Orange mud crab</name>
    <name type="synonym">Cancer olivacea</name>
    <dbReference type="NCBI Taxonomy" id="85551"/>
    <lineage>
        <taxon>Eukaryota</taxon>
        <taxon>Metazoa</taxon>
        <taxon>Ecdysozoa</taxon>
        <taxon>Arthropoda</taxon>
        <taxon>Crustacea</taxon>
        <taxon>Multicrustacea</taxon>
        <taxon>Malacostraca</taxon>
        <taxon>Eumalacostraca</taxon>
        <taxon>Eucarida</taxon>
        <taxon>Decapoda</taxon>
        <taxon>Pleocyemata</taxon>
        <taxon>Brachyura</taxon>
        <taxon>Eubrachyura</taxon>
        <taxon>Portunoidea</taxon>
        <taxon>Portunidae</taxon>
        <taxon>Portuninae</taxon>
        <taxon>Scylla</taxon>
    </lineage>
</organism>
<keyword evidence="4" id="KW-0732">Signal</keyword>
<feature type="domain" description="Glycosyl transferase family 25" evidence="5">
    <location>
        <begin position="329"/>
        <end position="510"/>
    </location>
</feature>
<dbReference type="EMBL" id="GDRN01058740">
    <property type="protein sequence ID" value="JAI65567.1"/>
    <property type="molecule type" value="Transcribed_RNA"/>
</dbReference>
<dbReference type="GO" id="GO:0050211">
    <property type="term" value="F:procollagen galactosyltransferase activity"/>
    <property type="evidence" value="ECO:0007669"/>
    <property type="project" value="TreeGrafter"/>
</dbReference>
<keyword evidence="3" id="KW-0808">Transferase</keyword>
<dbReference type="InterPro" id="IPR002654">
    <property type="entry name" value="Glyco_trans_25"/>
</dbReference>
<dbReference type="SUPFAM" id="SSF53448">
    <property type="entry name" value="Nucleotide-diphospho-sugar transferases"/>
    <property type="match status" value="1"/>
</dbReference>
<dbReference type="InterPro" id="IPR029044">
    <property type="entry name" value="Nucleotide-diphossugar_trans"/>
</dbReference>
<feature type="chain" id="PRO_5006071057" description="Glycosyl transferase family 25 domain-containing protein" evidence="4">
    <location>
        <begin position="28"/>
        <end position="596"/>
    </location>
</feature>
<accession>A0A0P4WUC8</accession>
<evidence type="ECO:0000256" key="2">
    <source>
        <dbReference type="ARBA" id="ARBA00022676"/>
    </source>
</evidence>
<dbReference type="PANTHER" id="PTHR10730">
    <property type="entry name" value="PROCOLLAGEN-LYSINE,2-OXOGLUTARATE 5-DIOXYGENASE/GLYCOSYLTRANSFERASE 25 FAMILY MEMBER"/>
    <property type="match status" value="1"/>
</dbReference>
<evidence type="ECO:0000256" key="3">
    <source>
        <dbReference type="ARBA" id="ARBA00022679"/>
    </source>
</evidence>
<dbReference type="InterPro" id="IPR050757">
    <property type="entry name" value="Collagen_mod_GT25"/>
</dbReference>